<sequence>MDRQSMVSFEIHMEIGYMALEDSLGGDPQLILNF</sequence>
<dbReference type="EMBL" id="JABEZV010000005">
    <property type="protein sequence ID" value="MBA0711223.1"/>
    <property type="molecule type" value="Genomic_DNA"/>
</dbReference>
<dbReference type="Proteomes" id="UP000593574">
    <property type="component" value="Unassembled WGS sequence"/>
</dbReference>
<name>A0A7J8ZHA6_9ROSI</name>
<feature type="non-terminal residue" evidence="1">
    <location>
        <position position="34"/>
    </location>
</feature>
<gene>
    <name evidence="1" type="ORF">Golax_010431</name>
</gene>
<proteinExistence type="predicted"/>
<reference evidence="1 2" key="1">
    <citation type="journal article" date="2019" name="Genome Biol. Evol.">
        <title>Insights into the evolution of the New World diploid cottons (Gossypium, subgenus Houzingenia) based on genome sequencing.</title>
        <authorList>
            <person name="Grover C.E."/>
            <person name="Arick M.A. 2nd"/>
            <person name="Thrash A."/>
            <person name="Conover J.L."/>
            <person name="Sanders W.S."/>
            <person name="Peterson D.G."/>
            <person name="Frelichowski J.E."/>
            <person name="Scheffler J.A."/>
            <person name="Scheffler B.E."/>
            <person name="Wendel J.F."/>
        </authorList>
    </citation>
    <scope>NUCLEOTIDE SEQUENCE [LARGE SCALE GENOMIC DNA]</scope>
    <source>
        <strain evidence="1">4</strain>
        <tissue evidence="1">Leaf</tissue>
    </source>
</reference>
<accession>A0A7J8ZHA6</accession>
<evidence type="ECO:0000313" key="1">
    <source>
        <dbReference type="EMBL" id="MBA0711223.1"/>
    </source>
</evidence>
<comment type="caution">
    <text evidence="1">The sequence shown here is derived from an EMBL/GenBank/DDBJ whole genome shotgun (WGS) entry which is preliminary data.</text>
</comment>
<protein>
    <submittedName>
        <fullName evidence="1">Uncharacterized protein</fullName>
    </submittedName>
</protein>
<evidence type="ECO:0000313" key="2">
    <source>
        <dbReference type="Proteomes" id="UP000593574"/>
    </source>
</evidence>
<organism evidence="1 2">
    <name type="scientific">Gossypium laxum</name>
    <dbReference type="NCBI Taxonomy" id="34288"/>
    <lineage>
        <taxon>Eukaryota</taxon>
        <taxon>Viridiplantae</taxon>
        <taxon>Streptophyta</taxon>
        <taxon>Embryophyta</taxon>
        <taxon>Tracheophyta</taxon>
        <taxon>Spermatophyta</taxon>
        <taxon>Magnoliopsida</taxon>
        <taxon>eudicotyledons</taxon>
        <taxon>Gunneridae</taxon>
        <taxon>Pentapetalae</taxon>
        <taxon>rosids</taxon>
        <taxon>malvids</taxon>
        <taxon>Malvales</taxon>
        <taxon>Malvaceae</taxon>
        <taxon>Malvoideae</taxon>
        <taxon>Gossypium</taxon>
    </lineage>
</organism>
<keyword evidence="2" id="KW-1185">Reference proteome</keyword>
<dbReference type="AlphaFoldDB" id="A0A7J8ZHA6"/>